<keyword evidence="4" id="KW-1185">Reference proteome</keyword>
<reference evidence="3" key="2">
    <citation type="journal article" date="2023" name="IMA Fungus">
        <title>Comparative genomic study of the Penicillium genus elucidates a diverse pangenome and 15 lateral gene transfer events.</title>
        <authorList>
            <person name="Petersen C."/>
            <person name="Sorensen T."/>
            <person name="Nielsen M.R."/>
            <person name="Sondergaard T.E."/>
            <person name="Sorensen J.L."/>
            <person name="Fitzpatrick D.A."/>
            <person name="Frisvad J.C."/>
            <person name="Nielsen K.L."/>
        </authorList>
    </citation>
    <scope>NUCLEOTIDE SEQUENCE</scope>
    <source>
        <strain evidence="3">IBT 15544</strain>
    </source>
</reference>
<keyword evidence="2" id="KW-0732">Signal</keyword>
<dbReference type="RefSeq" id="XP_058307333.1">
    <property type="nucleotide sequence ID" value="XM_058453142.1"/>
</dbReference>
<evidence type="ECO:0000256" key="1">
    <source>
        <dbReference type="SAM" id="MobiDB-lite"/>
    </source>
</evidence>
<evidence type="ECO:0000256" key="2">
    <source>
        <dbReference type="SAM" id="SignalP"/>
    </source>
</evidence>
<organism evidence="3 4">
    <name type="scientific">Penicillium cinerascens</name>
    <dbReference type="NCBI Taxonomy" id="70096"/>
    <lineage>
        <taxon>Eukaryota</taxon>
        <taxon>Fungi</taxon>
        <taxon>Dikarya</taxon>
        <taxon>Ascomycota</taxon>
        <taxon>Pezizomycotina</taxon>
        <taxon>Eurotiomycetes</taxon>
        <taxon>Eurotiomycetidae</taxon>
        <taxon>Eurotiales</taxon>
        <taxon>Aspergillaceae</taxon>
        <taxon>Penicillium</taxon>
    </lineage>
</organism>
<dbReference type="AlphaFoldDB" id="A0A9W9MHK6"/>
<sequence>MFRSRLLAAQLGLCLLAFFFLSFSRTTSAAPLDARGGPVGGSDPFKDPSSGESSSGESDPFSDCKAEDLDIDPFEDGPTADRTAGLGVEFETGGFYFTSVGNCGKENTFASKNKAISGHQATDWDLTVDTTAEMSNRLDAEYILNGKIIKLGTNQAVQAAKDVASDIERWDPHATSKNNKVVLVDPVNNQCKTWEIKDPQRTGGWKSLMWQAQATAPLPMAALNVVFKYAKTSNSWTNPLLPAAQRMAKDMVWVNKNFFQSSPQGIKAKDVTAEEMAFFSLVLSYVKTDPEITAKTSFKNRSPIMPRTNFVSLFEGVESSLKGKDLYELVQLLACYKNVKPDGHDTTEEEMEKVEIDGLWCKGPLDKPTPLPNINSKWTLTVDGDTPFKNNKDLKDITSFTVKDWMEGIQNKGSKLEIARKALGSIAKDKKEPTGALDLMEFYDRWFDHQIGAYGEVRERIYGNPHLSVPLFEFRNLGSVGSQGMETMVRKIENQIIQYHHSFSTSGTPTRS</sequence>
<feature type="signal peptide" evidence="2">
    <location>
        <begin position="1"/>
        <end position="29"/>
    </location>
</feature>
<feature type="compositionally biased region" description="Low complexity" evidence="1">
    <location>
        <begin position="47"/>
        <end position="59"/>
    </location>
</feature>
<dbReference type="GeneID" id="83180443"/>
<accession>A0A9W9MHK6</accession>
<dbReference type="OrthoDB" id="1896086at2759"/>
<feature type="chain" id="PRO_5040776732" evidence="2">
    <location>
        <begin position="30"/>
        <end position="512"/>
    </location>
</feature>
<comment type="caution">
    <text evidence="3">The sequence shown here is derived from an EMBL/GenBank/DDBJ whole genome shotgun (WGS) entry which is preliminary data.</text>
</comment>
<feature type="region of interest" description="Disordered" evidence="1">
    <location>
        <begin position="32"/>
        <end position="62"/>
    </location>
</feature>
<proteinExistence type="predicted"/>
<protein>
    <submittedName>
        <fullName evidence="3">Uncharacterized protein</fullName>
    </submittedName>
</protein>
<dbReference type="Proteomes" id="UP001150904">
    <property type="component" value="Unassembled WGS sequence"/>
</dbReference>
<gene>
    <name evidence="3" type="ORF">N7498_006080</name>
</gene>
<reference evidence="3" key="1">
    <citation type="submission" date="2022-12" db="EMBL/GenBank/DDBJ databases">
        <authorList>
            <person name="Petersen C."/>
        </authorList>
    </citation>
    <scope>NUCLEOTIDE SEQUENCE</scope>
    <source>
        <strain evidence="3">IBT 15544</strain>
    </source>
</reference>
<name>A0A9W9MHK6_9EURO</name>
<evidence type="ECO:0000313" key="4">
    <source>
        <dbReference type="Proteomes" id="UP001150904"/>
    </source>
</evidence>
<evidence type="ECO:0000313" key="3">
    <source>
        <dbReference type="EMBL" id="KAJ5201417.1"/>
    </source>
</evidence>
<dbReference type="EMBL" id="JAPQKR010000013">
    <property type="protein sequence ID" value="KAJ5201417.1"/>
    <property type="molecule type" value="Genomic_DNA"/>
</dbReference>